<protein>
    <submittedName>
        <fullName evidence="1">SIMPL domain-containing protein</fullName>
    </submittedName>
</protein>
<dbReference type="PANTHER" id="PTHR34387">
    <property type="entry name" value="SLR1258 PROTEIN"/>
    <property type="match status" value="1"/>
</dbReference>
<proteinExistence type="predicted"/>
<dbReference type="EMBL" id="JAAKZI010000001">
    <property type="protein sequence ID" value="NGN81872.1"/>
    <property type="molecule type" value="Genomic_DNA"/>
</dbReference>
<keyword evidence="2" id="KW-1185">Reference proteome</keyword>
<dbReference type="PANTHER" id="PTHR34387:SF1">
    <property type="entry name" value="PERIPLASMIC IMMUNOGENIC PROTEIN"/>
    <property type="match status" value="1"/>
</dbReference>
<dbReference type="InterPro" id="IPR052022">
    <property type="entry name" value="26kDa_periplasmic_antigen"/>
</dbReference>
<dbReference type="RefSeq" id="WP_165179977.1">
    <property type="nucleotide sequence ID" value="NZ_JAAKZI010000001.1"/>
</dbReference>
<dbReference type="InterPro" id="IPR007497">
    <property type="entry name" value="SIMPL/DUF541"/>
</dbReference>
<evidence type="ECO:0000313" key="1">
    <source>
        <dbReference type="EMBL" id="NGN81872.1"/>
    </source>
</evidence>
<dbReference type="Gene3D" id="3.30.70.2970">
    <property type="entry name" value="Protein of unknown function (DUF541), domain 2"/>
    <property type="match status" value="1"/>
</dbReference>
<dbReference type="Proteomes" id="UP000479226">
    <property type="component" value="Unassembled WGS sequence"/>
</dbReference>
<comment type="caution">
    <text evidence="1">The sequence shown here is derived from an EMBL/GenBank/DDBJ whole genome shotgun (WGS) entry which is preliminary data.</text>
</comment>
<reference evidence="1 2" key="1">
    <citation type="submission" date="2020-02" db="EMBL/GenBank/DDBJ databases">
        <title>Genome sequence of the type strain DSM 27180 of Arthrobacter silviterrae.</title>
        <authorList>
            <person name="Gao J."/>
            <person name="Sun J."/>
        </authorList>
    </citation>
    <scope>NUCLEOTIDE SEQUENCE [LARGE SCALE GENOMIC DNA]</scope>
    <source>
        <strain evidence="1 2">DSM 27180</strain>
    </source>
</reference>
<accession>A0ABX0DCH0</accession>
<organism evidence="1 2">
    <name type="scientific">Arthrobacter silviterrae</name>
    <dbReference type="NCBI Taxonomy" id="2026658"/>
    <lineage>
        <taxon>Bacteria</taxon>
        <taxon>Bacillati</taxon>
        <taxon>Actinomycetota</taxon>
        <taxon>Actinomycetes</taxon>
        <taxon>Micrococcales</taxon>
        <taxon>Micrococcaceae</taxon>
        <taxon>Arthrobacter</taxon>
    </lineage>
</organism>
<gene>
    <name evidence="1" type="ORF">G6N77_00120</name>
</gene>
<name>A0ABX0DCH0_9MICC</name>
<dbReference type="Pfam" id="PF04402">
    <property type="entry name" value="SIMPL"/>
    <property type="match status" value="1"/>
</dbReference>
<sequence length="216" mass="22410">MSEITCTANAITVTGKGSVSAQPDYFHISVGIEARRNTVKEAYAAAANAITAIQQRLLELSLARDVVGTEALNVHADEQWLEGKTRAIVGYIVTSSLNVILSYDEAAADVIAAVVDVGGDAVRIHGLRPAVSDLSAAKDAARAVAWADAVHAADMYAALAGRTLGTATAITEMVDQGMIPMARAMSTGADAGIMALPMEPGQSSITATVEVTWNLI</sequence>
<evidence type="ECO:0000313" key="2">
    <source>
        <dbReference type="Proteomes" id="UP000479226"/>
    </source>
</evidence>
<dbReference type="Gene3D" id="3.30.110.170">
    <property type="entry name" value="Protein of unknown function (DUF541), domain 1"/>
    <property type="match status" value="1"/>
</dbReference>